<accession>E3J6Q3</accession>
<dbReference type="GO" id="GO:0005829">
    <property type="term" value="C:cytosol"/>
    <property type="evidence" value="ECO:0007669"/>
    <property type="project" value="TreeGrafter"/>
</dbReference>
<dbReference type="Proteomes" id="UP000002484">
    <property type="component" value="Chromosome"/>
</dbReference>
<dbReference type="GO" id="GO:0006355">
    <property type="term" value="P:regulation of DNA-templated transcription"/>
    <property type="evidence" value="ECO:0007669"/>
    <property type="project" value="InterPro"/>
</dbReference>
<dbReference type="InterPro" id="IPR036388">
    <property type="entry name" value="WH-like_DNA-bd_sf"/>
</dbReference>
<keyword evidence="3 5" id="KW-0238">DNA-binding</keyword>
<evidence type="ECO:0000256" key="1">
    <source>
        <dbReference type="ARBA" id="ARBA00022553"/>
    </source>
</evidence>
<dbReference type="InterPro" id="IPR001867">
    <property type="entry name" value="OmpR/PhoB-type_DNA-bd"/>
</dbReference>
<dbReference type="InParanoid" id="E3J6Q3"/>
<dbReference type="InterPro" id="IPR001789">
    <property type="entry name" value="Sig_transdc_resp-reg_receiver"/>
</dbReference>
<evidence type="ECO:0000313" key="8">
    <source>
        <dbReference type="EMBL" id="ADP81977.1"/>
    </source>
</evidence>
<dbReference type="Gene3D" id="6.10.250.690">
    <property type="match status" value="1"/>
</dbReference>
<dbReference type="HOGENOM" id="CLU_000445_30_1_11"/>
<organism evidence="8 9">
    <name type="scientific">Pseudofrankia inefficax (strain DSM 45817 / CECT 9037 / DDB 130130 / EuI1c)</name>
    <name type="common">Frankia inefficax</name>
    <dbReference type="NCBI Taxonomy" id="298654"/>
    <lineage>
        <taxon>Bacteria</taxon>
        <taxon>Bacillati</taxon>
        <taxon>Actinomycetota</taxon>
        <taxon>Actinomycetes</taxon>
        <taxon>Frankiales</taxon>
        <taxon>Frankiaceae</taxon>
        <taxon>Pseudofrankia</taxon>
    </lineage>
</organism>
<gene>
    <name evidence="8" type="ordered locus">FraEuI1c_3971</name>
</gene>
<dbReference type="SMART" id="SM00448">
    <property type="entry name" value="REC"/>
    <property type="match status" value="1"/>
</dbReference>
<dbReference type="PANTHER" id="PTHR48111:SF40">
    <property type="entry name" value="PHOSPHATE REGULON TRANSCRIPTIONAL REGULATORY PROTEIN PHOB"/>
    <property type="match status" value="1"/>
</dbReference>
<dbReference type="OrthoDB" id="9812490at2"/>
<reference evidence="8 9" key="1">
    <citation type="submission" date="2010-10" db="EMBL/GenBank/DDBJ databases">
        <title>Complete sequence of Frankia sp. EuI1c.</title>
        <authorList>
            <consortium name="US DOE Joint Genome Institute"/>
            <person name="Lucas S."/>
            <person name="Copeland A."/>
            <person name="Lapidus A."/>
            <person name="Cheng J.-F."/>
            <person name="Bruce D."/>
            <person name="Goodwin L."/>
            <person name="Pitluck S."/>
            <person name="Chertkov O."/>
            <person name="Detter J.C."/>
            <person name="Han C."/>
            <person name="Tapia R."/>
            <person name="Land M."/>
            <person name="Hauser L."/>
            <person name="Jeffries C."/>
            <person name="Kyrpides N."/>
            <person name="Ivanova N."/>
            <person name="Mikhailova N."/>
            <person name="Beauchemin N."/>
            <person name="Sen A."/>
            <person name="Sur S.A."/>
            <person name="Gtari M."/>
            <person name="Wall L."/>
            <person name="Tisa L."/>
            <person name="Woyke T."/>
        </authorList>
    </citation>
    <scope>NUCLEOTIDE SEQUENCE [LARGE SCALE GENOMIC DNA]</scope>
    <source>
        <strain evidence="9">DSM 45817 / CECT 9037 / EuI1c</strain>
    </source>
</reference>
<dbReference type="CDD" id="cd00383">
    <property type="entry name" value="trans_reg_C"/>
    <property type="match status" value="1"/>
</dbReference>
<dbReference type="KEGG" id="fri:FraEuI1c_3971"/>
<keyword evidence="9" id="KW-1185">Reference proteome</keyword>
<dbReference type="RefSeq" id="WP_013425095.1">
    <property type="nucleotide sequence ID" value="NC_014666.1"/>
</dbReference>
<dbReference type="PANTHER" id="PTHR48111">
    <property type="entry name" value="REGULATOR OF RPOS"/>
    <property type="match status" value="1"/>
</dbReference>
<feature type="DNA-binding region" description="OmpR/PhoB-type" evidence="5">
    <location>
        <begin position="127"/>
        <end position="230"/>
    </location>
</feature>
<evidence type="ECO:0000256" key="2">
    <source>
        <dbReference type="ARBA" id="ARBA00023012"/>
    </source>
</evidence>
<evidence type="ECO:0000259" key="6">
    <source>
        <dbReference type="PROSITE" id="PS50110"/>
    </source>
</evidence>
<dbReference type="SUPFAM" id="SSF46894">
    <property type="entry name" value="C-terminal effector domain of the bipartite response regulators"/>
    <property type="match status" value="1"/>
</dbReference>
<protein>
    <submittedName>
        <fullName evidence="8">Two component transcriptional regulator, winged helix family</fullName>
    </submittedName>
</protein>
<dbReference type="GO" id="GO:0000976">
    <property type="term" value="F:transcription cis-regulatory region binding"/>
    <property type="evidence" value="ECO:0007669"/>
    <property type="project" value="TreeGrafter"/>
</dbReference>
<dbReference type="InterPro" id="IPR039420">
    <property type="entry name" value="WalR-like"/>
</dbReference>
<dbReference type="SMART" id="SM00862">
    <property type="entry name" value="Trans_reg_C"/>
    <property type="match status" value="1"/>
</dbReference>
<evidence type="ECO:0000256" key="4">
    <source>
        <dbReference type="PROSITE-ProRule" id="PRU00169"/>
    </source>
</evidence>
<feature type="modified residue" description="4-aspartylphosphate" evidence="4">
    <location>
        <position position="52"/>
    </location>
</feature>
<dbReference type="Gene3D" id="1.10.10.10">
    <property type="entry name" value="Winged helix-like DNA-binding domain superfamily/Winged helix DNA-binding domain"/>
    <property type="match status" value="1"/>
</dbReference>
<name>E3J6Q3_PSEI1</name>
<dbReference type="SUPFAM" id="SSF52172">
    <property type="entry name" value="CheY-like"/>
    <property type="match status" value="1"/>
</dbReference>
<feature type="domain" description="OmpR/PhoB-type" evidence="7">
    <location>
        <begin position="127"/>
        <end position="230"/>
    </location>
</feature>
<dbReference type="InterPro" id="IPR016032">
    <property type="entry name" value="Sig_transdc_resp-reg_C-effctor"/>
</dbReference>
<keyword evidence="1 4" id="KW-0597">Phosphoprotein</keyword>
<dbReference type="AlphaFoldDB" id="E3J6Q3"/>
<dbReference type="Gene3D" id="3.40.50.2300">
    <property type="match status" value="1"/>
</dbReference>
<dbReference type="STRING" id="298654.FraEuI1c_3971"/>
<dbReference type="Pfam" id="PF00486">
    <property type="entry name" value="Trans_reg_C"/>
    <property type="match status" value="1"/>
</dbReference>
<proteinExistence type="predicted"/>
<feature type="domain" description="Response regulatory" evidence="6">
    <location>
        <begin position="3"/>
        <end position="117"/>
    </location>
</feature>
<dbReference type="Pfam" id="PF00072">
    <property type="entry name" value="Response_reg"/>
    <property type="match status" value="1"/>
</dbReference>
<dbReference type="PROSITE" id="PS50110">
    <property type="entry name" value="RESPONSE_REGULATORY"/>
    <property type="match status" value="1"/>
</dbReference>
<dbReference type="eggNOG" id="COG0745">
    <property type="taxonomic scope" value="Bacteria"/>
</dbReference>
<evidence type="ECO:0000259" key="7">
    <source>
        <dbReference type="PROSITE" id="PS51755"/>
    </source>
</evidence>
<dbReference type="InterPro" id="IPR011006">
    <property type="entry name" value="CheY-like_superfamily"/>
</dbReference>
<keyword evidence="2" id="KW-0902">Two-component regulatory system</keyword>
<dbReference type="PROSITE" id="PS51755">
    <property type="entry name" value="OMPR_PHOB"/>
    <property type="match status" value="1"/>
</dbReference>
<dbReference type="GO" id="GO:0000156">
    <property type="term" value="F:phosphorelay response regulator activity"/>
    <property type="evidence" value="ECO:0007669"/>
    <property type="project" value="TreeGrafter"/>
</dbReference>
<dbReference type="GO" id="GO:0032993">
    <property type="term" value="C:protein-DNA complex"/>
    <property type="evidence" value="ECO:0007669"/>
    <property type="project" value="TreeGrafter"/>
</dbReference>
<evidence type="ECO:0000313" key="9">
    <source>
        <dbReference type="Proteomes" id="UP000002484"/>
    </source>
</evidence>
<evidence type="ECO:0000256" key="3">
    <source>
        <dbReference type="ARBA" id="ARBA00023125"/>
    </source>
</evidence>
<dbReference type="EMBL" id="CP002299">
    <property type="protein sequence ID" value="ADP81977.1"/>
    <property type="molecule type" value="Genomic_DNA"/>
</dbReference>
<evidence type="ECO:0000256" key="5">
    <source>
        <dbReference type="PROSITE-ProRule" id="PRU01091"/>
    </source>
</evidence>
<sequence length="231" mass="24982">MAELLVVEDDETIGHALEASLRSHRHAVTLATTGADAVAVGERASFDLVLLDLGLPDRDGFEVCRDLRSRLPGTVIVILTARDEEIDVVVGLEAGADDYLVKPFRSAELAARIRAHLRRGDASAEAVGQLVVGGLRVDGPARRAWLAEVEIVLRAREFDLLARLASEPGRVLTRDVLMRDVWDEHWFGSTKTLDVHVSALRAKLAAAADQALAVAPEIVTVRGRGYRLGSA</sequence>